<dbReference type="CDD" id="cd06588">
    <property type="entry name" value="PhnB_like"/>
    <property type="match status" value="1"/>
</dbReference>
<dbReference type="PANTHER" id="PTHR33990:SF2">
    <property type="entry name" value="PHNB-LIKE DOMAIN-CONTAINING PROTEIN"/>
    <property type="match status" value="1"/>
</dbReference>
<dbReference type="PANTHER" id="PTHR33990">
    <property type="entry name" value="PROTEIN YJDN-RELATED"/>
    <property type="match status" value="1"/>
</dbReference>
<proteinExistence type="predicted"/>
<dbReference type="InterPro" id="IPR028973">
    <property type="entry name" value="PhnB-like"/>
</dbReference>
<reference evidence="2 3" key="1">
    <citation type="submission" date="2022-06" db="EMBL/GenBank/DDBJ databases">
        <title>Sequencing the genomes of 1000 actinobacteria strains.</title>
        <authorList>
            <person name="Klenk H.-P."/>
        </authorList>
    </citation>
    <scope>NUCLEOTIDE SEQUENCE [LARGE SCALE GENOMIC DNA]</scope>
    <source>
        <strain evidence="2 3">DSM 41656</strain>
    </source>
</reference>
<accession>A0ABT1ITX1</accession>
<gene>
    <name evidence="2" type="ORF">FHR36_001711</name>
</gene>
<dbReference type="RefSeq" id="WP_253795349.1">
    <property type="nucleotide sequence ID" value="NZ_BAAAUB010000100.1"/>
</dbReference>
<feature type="domain" description="PhnB-like" evidence="1">
    <location>
        <begin position="4"/>
        <end position="119"/>
    </location>
</feature>
<dbReference type="Gene3D" id="3.10.180.10">
    <property type="entry name" value="2,3-Dihydroxybiphenyl 1,2-Dioxygenase, domain 1"/>
    <property type="match status" value="1"/>
</dbReference>
<organism evidence="2 3">
    <name type="scientific">Kitasatospora paracochleata</name>
    <dbReference type="NCBI Taxonomy" id="58354"/>
    <lineage>
        <taxon>Bacteria</taxon>
        <taxon>Bacillati</taxon>
        <taxon>Actinomycetota</taxon>
        <taxon>Actinomycetes</taxon>
        <taxon>Kitasatosporales</taxon>
        <taxon>Streptomycetaceae</taxon>
        <taxon>Kitasatospora</taxon>
    </lineage>
</organism>
<dbReference type="PIRSF" id="PIRSF021700">
    <property type="entry name" value="3_dmu_93_MTrfase"/>
    <property type="match status" value="1"/>
</dbReference>
<comment type="caution">
    <text evidence="2">The sequence shown here is derived from an EMBL/GenBank/DDBJ whole genome shotgun (WGS) entry which is preliminary data.</text>
</comment>
<dbReference type="InterPro" id="IPR029068">
    <property type="entry name" value="Glyas_Bleomycin-R_OHBP_Dase"/>
</dbReference>
<evidence type="ECO:0000313" key="3">
    <source>
        <dbReference type="Proteomes" id="UP001206483"/>
    </source>
</evidence>
<dbReference type="EMBL" id="JAMZDX010000002">
    <property type="protein sequence ID" value="MCP2308587.1"/>
    <property type="molecule type" value="Genomic_DNA"/>
</dbReference>
<dbReference type="Pfam" id="PF06983">
    <property type="entry name" value="3-dmu-9_3-mt"/>
    <property type="match status" value="1"/>
</dbReference>
<name>A0ABT1ITX1_9ACTN</name>
<dbReference type="Proteomes" id="UP001206483">
    <property type="component" value="Unassembled WGS sequence"/>
</dbReference>
<dbReference type="InterPro" id="IPR009725">
    <property type="entry name" value="3_dmu_93_MTrfase"/>
</dbReference>
<protein>
    <submittedName>
        <fullName evidence="2">3-demethylubiquinone-9 3-methyltransferase (Glyoxalase superfamily)</fullName>
    </submittedName>
</protein>
<sequence length="166" mass="18084">MAEQKITTFLWFDHQAEEAAAFYTSVFPGSRVVDVQRYGEAGPGVAGTVMTVTFELAGQRFIALNGGPLFPFTEAISLQIDCDSQAEVDAYWAALTEGGGQEVECGWLKDRYGLSWQVVPKVLMEMISDPDPERSARVTRAMLGMRKLNVQGLRDAYEGGGATPAP</sequence>
<evidence type="ECO:0000313" key="2">
    <source>
        <dbReference type="EMBL" id="MCP2308587.1"/>
    </source>
</evidence>
<dbReference type="SUPFAM" id="SSF54593">
    <property type="entry name" value="Glyoxalase/Bleomycin resistance protein/Dihydroxybiphenyl dioxygenase"/>
    <property type="match status" value="1"/>
</dbReference>
<keyword evidence="3" id="KW-1185">Reference proteome</keyword>
<evidence type="ECO:0000259" key="1">
    <source>
        <dbReference type="Pfam" id="PF06983"/>
    </source>
</evidence>